<evidence type="ECO:0000256" key="3">
    <source>
        <dbReference type="ARBA" id="ARBA00022695"/>
    </source>
</evidence>
<dbReference type="InterPro" id="IPR043128">
    <property type="entry name" value="Rev_trsase/Diguanyl_cyclase"/>
</dbReference>
<dbReference type="InterPro" id="IPR036397">
    <property type="entry name" value="RNaseH_sf"/>
</dbReference>
<dbReference type="PANTHER" id="PTHR37984">
    <property type="entry name" value="PROTEIN CBG26694"/>
    <property type="match status" value="1"/>
</dbReference>
<keyword evidence="6" id="KW-0064">Aspartyl protease</keyword>
<feature type="compositionally biased region" description="Acidic residues" evidence="16">
    <location>
        <begin position="2764"/>
        <end position="2785"/>
    </location>
</feature>
<protein>
    <submittedName>
        <fullName evidence="19">Retrovirus-related pol polyprotein from transposon TNT 1-94</fullName>
    </submittedName>
</protein>
<evidence type="ECO:0000256" key="5">
    <source>
        <dbReference type="ARBA" id="ARBA00022723"/>
    </source>
</evidence>
<evidence type="ECO:0000256" key="15">
    <source>
        <dbReference type="SAM" id="Coils"/>
    </source>
</evidence>
<dbReference type="InterPro" id="IPR043502">
    <property type="entry name" value="DNA/RNA_pol_sf"/>
</dbReference>
<dbReference type="Pfam" id="PF22936">
    <property type="entry name" value="Pol_BBD"/>
    <property type="match status" value="1"/>
</dbReference>
<dbReference type="Gene3D" id="3.30.70.270">
    <property type="match status" value="2"/>
</dbReference>
<keyword evidence="13" id="KW-0238">DNA-binding</keyword>
<reference evidence="19" key="2">
    <citation type="submission" date="2022-01" db="EMBL/GenBank/DDBJ databases">
        <authorList>
            <person name="Yamashiro T."/>
            <person name="Shiraishi A."/>
            <person name="Satake H."/>
            <person name="Nakayama K."/>
        </authorList>
    </citation>
    <scope>NUCLEOTIDE SEQUENCE</scope>
</reference>
<evidence type="ECO:0000256" key="6">
    <source>
        <dbReference type="ARBA" id="ARBA00022750"/>
    </source>
</evidence>
<dbReference type="InterPro" id="IPR050951">
    <property type="entry name" value="Retrovirus_Pol_polyprotein"/>
</dbReference>
<dbReference type="Pfam" id="PF07727">
    <property type="entry name" value="RVT_2"/>
    <property type="match status" value="1"/>
</dbReference>
<dbReference type="InterPro" id="IPR013103">
    <property type="entry name" value="RVT_2"/>
</dbReference>
<evidence type="ECO:0000256" key="4">
    <source>
        <dbReference type="ARBA" id="ARBA00022722"/>
    </source>
</evidence>
<feature type="compositionally biased region" description="Low complexity" evidence="16">
    <location>
        <begin position="3146"/>
        <end position="3156"/>
    </location>
</feature>
<dbReference type="CDD" id="cd01647">
    <property type="entry name" value="RT_LTR"/>
    <property type="match status" value="1"/>
</dbReference>
<name>A0ABQ5GVV3_9ASTR</name>
<dbReference type="InterPro" id="IPR001584">
    <property type="entry name" value="Integrase_cat-core"/>
</dbReference>
<comment type="caution">
    <text evidence="19">The sequence shown here is derived from an EMBL/GenBank/DDBJ whole genome shotgun (WGS) entry which is preliminary data.</text>
</comment>
<dbReference type="EMBL" id="BQNB010018890">
    <property type="protein sequence ID" value="GJT79346.1"/>
    <property type="molecule type" value="Genomic_DNA"/>
</dbReference>
<keyword evidence="1" id="KW-0645">Protease</keyword>
<dbReference type="Gene3D" id="3.30.420.10">
    <property type="entry name" value="Ribonuclease H-like superfamily/Ribonuclease H"/>
    <property type="match status" value="2"/>
</dbReference>
<feature type="compositionally biased region" description="Polar residues" evidence="16">
    <location>
        <begin position="3161"/>
        <end position="3174"/>
    </location>
</feature>
<dbReference type="InterPro" id="IPR041588">
    <property type="entry name" value="Integrase_H2C2"/>
</dbReference>
<keyword evidence="2" id="KW-0808">Transferase</keyword>
<feature type="coiled-coil region" evidence="15">
    <location>
        <begin position="739"/>
        <end position="803"/>
    </location>
</feature>
<keyword evidence="5" id="KW-0479">Metal-binding</keyword>
<evidence type="ECO:0000259" key="17">
    <source>
        <dbReference type="PROSITE" id="PS50878"/>
    </source>
</evidence>
<dbReference type="InterPro" id="IPR054722">
    <property type="entry name" value="PolX-like_BBD"/>
</dbReference>
<feature type="coiled-coil region" evidence="15">
    <location>
        <begin position="316"/>
        <end position="387"/>
    </location>
</feature>
<feature type="region of interest" description="Disordered" evidence="16">
    <location>
        <begin position="1636"/>
        <end position="1658"/>
    </location>
</feature>
<dbReference type="Pfam" id="PF24626">
    <property type="entry name" value="SH3_Tf2-1"/>
    <property type="match status" value="1"/>
</dbReference>
<dbReference type="Gene3D" id="3.10.10.10">
    <property type="entry name" value="HIV Type 1 Reverse Transcriptase, subunit A, domain 1"/>
    <property type="match status" value="1"/>
</dbReference>
<keyword evidence="9" id="KW-0460">Magnesium</keyword>
<feature type="compositionally biased region" description="Polar residues" evidence="16">
    <location>
        <begin position="977"/>
        <end position="994"/>
    </location>
</feature>
<feature type="domain" description="Integrase catalytic" evidence="18">
    <location>
        <begin position="1350"/>
        <end position="1525"/>
    </location>
</feature>
<feature type="domain" description="Reverse transcriptase" evidence="17">
    <location>
        <begin position="1896"/>
        <end position="2075"/>
    </location>
</feature>
<dbReference type="Gene3D" id="1.10.340.70">
    <property type="match status" value="1"/>
</dbReference>
<reference evidence="19" key="1">
    <citation type="journal article" date="2022" name="Int. J. Mol. Sci.">
        <title>Draft Genome of Tanacetum Coccineum: Genomic Comparison of Closely Related Tanacetum-Family Plants.</title>
        <authorList>
            <person name="Yamashiro T."/>
            <person name="Shiraishi A."/>
            <person name="Nakayama K."/>
            <person name="Satake H."/>
        </authorList>
    </citation>
    <scope>NUCLEOTIDE SEQUENCE</scope>
</reference>
<keyword evidence="11" id="KW-0695">RNA-directed DNA polymerase</keyword>
<keyword evidence="3" id="KW-0548">Nucleotidyltransferase</keyword>
<feature type="region of interest" description="Disordered" evidence="16">
    <location>
        <begin position="3191"/>
        <end position="3211"/>
    </location>
</feature>
<dbReference type="PROSITE" id="PS50994">
    <property type="entry name" value="INTEGRASE"/>
    <property type="match status" value="2"/>
</dbReference>
<dbReference type="SUPFAM" id="SSF53098">
    <property type="entry name" value="Ribonuclease H-like"/>
    <property type="match status" value="2"/>
</dbReference>
<dbReference type="PANTHER" id="PTHR37984:SF5">
    <property type="entry name" value="PROTEIN NYNRIN-LIKE"/>
    <property type="match status" value="1"/>
</dbReference>
<evidence type="ECO:0000313" key="20">
    <source>
        <dbReference type="Proteomes" id="UP001151760"/>
    </source>
</evidence>
<feature type="compositionally biased region" description="Basic and acidic residues" evidence="16">
    <location>
        <begin position="3132"/>
        <end position="3145"/>
    </location>
</feature>
<feature type="region of interest" description="Disordered" evidence="16">
    <location>
        <begin position="3106"/>
        <end position="3174"/>
    </location>
</feature>
<dbReference type="InterPro" id="IPR012337">
    <property type="entry name" value="RNaseH-like_sf"/>
</dbReference>
<keyword evidence="10" id="KW-0229">DNA integration</keyword>
<evidence type="ECO:0000256" key="13">
    <source>
        <dbReference type="ARBA" id="ARBA00023125"/>
    </source>
</evidence>
<dbReference type="InterPro" id="IPR025724">
    <property type="entry name" value="GAG-pre-integrase_dom"/>
</dbReference>
<dbReference type="InterPro" id="IPR041373">
    <property type="entry name" value="RT_RNaseH"/>
</dbReference>
<keyword evidence="12" id="KW-0239">DNA-directed DNA polymerase</keyword>
<keyword evidence="20" id="KW-1185">Reference proteome</keyword>
<dbReference type="CDD" id="cd09274">
    <property type="entry name" value="RNase_HI_RT_Ty3"/>
    <property type="match status" value="1"/>
</dbReference>
<evidence type="ECO:0000256" key="16">
    <source>
        <dbReference type="SAM" id="MobiDB-lite"/>
    </source>
</evidence>
<keyword evidence="8" id="KW-0378">Hydrolase</keyword>
<feature type="compositionally biased region" description="Polar residues" evidence="16">
    <location>
        <begin position="1043"/>
        <end position="1064"/>
    </location>
</feature>
<dbReference type="Proteomes" id="UP001151760">
    <property type="component" value="Unassembled WGS sequence"/>
</dbReference>
<evidence type="ECO:0000256" key="1">
    <source>
        <dbReference type="ARBA" id="ARBA00022670"/>
    </source>
</evidence>
<dbReference type="InterPro" id="IPR056924">
    <property type="entry name" value="SH3_Tf2-1"/>
</dbReference>
<evidence type="ECO:0000256" key="12">
    <source>
        <dbReference type="ARBA" id="ARBA00022932"/>
    </source>
</evidence>
<gene>
    <name evidence="19" type="ORF">Tco_1053688</name>
</gene>
<feature type="region of interest" description="Disordered" evidence="16">
    <location>
        <begin position="2733"/>
        <end position="2837"/>
    </location>
</feature>
<evidence type="ECO:0000256" key="10">
    <source>
        <dbReference type="ARBA" id="ARBA00022908"/>
    </source>
</evidence>
<sequence>MTTLADKSLLSGGDNKPPMLEKHLYDSWKSRMELYMLNRPHGRMILASVEKGPLVWPSITEDGVTRLKEYVELTPAEAIQADCDIKAINIILQGLPTEIYALVSQHRVAKDLWEKIKLLMQGTSLTKQERECKLYDEFDKFTYKKGESLHEYYLRFTLLLNDMNIYKMPLEQFQVNTKFLNTLPDEWSKFVTDVKLVKDLHTTNVDQLHAYLQQQTRKQQNEVRLLHERETNYLCGCTTRHFTPGASWEATRNTGLSSGTICKGEGHFASSVLSTKERIAFLARSKDIHDTQKPLTQECYMAIFPGMDQMHSLSANKALTTELDRYKEEVKDLKEMQNVENSFSGSNEQYAEIERLKQTLSEQVQEKDSLMKTVSDLKNDLKMEENRNIDREIALEKKIKQLDNIIFKRGQSAQTVHMMTKSKICYDHSTKQAIGFEKPFYLKKVRESKPKLYDGNVILKMDAIVIPDSDETLMLCEESRSKMLLKEQDPMVVKNKVNTKPINYAVLNNDYNKRFVRQSDLYSEHAYWKATSVPPLDPSPSSTTNKVEVPKELPKVSMVNTSLKELKRHLAGFDQVVKERTTATAITEGTWGFEHTKACFRDEIIPFIKELKDIFNNFNQYLVDELADVQNVFYQMEQAVKQHHLESRTFEVKMNQVLSENERLLAQAIDQCLDLKTELLNKKDVVDKETYDKLCKSFTTLEKHCITLEADSQLNQEIFQQTNSVFDQNAPSFTQLFELSELRAQSQEKDTVIVKLKEQIKSLKGTVDDSKVKMDMDEIETLNIELEHRVTKLVAENEHLKQTYKQLYDSIKPKRVQSKEQCDALIKQVNIKFGEISDLNAKLQEQGLVLAALTSELRKLKGKAVDKEAIETHSVDPKVSKDNMEPITPKLLNKRTAHSSYIKHTQEEALVLRDIVEHVKANYPQDSLLESAFRYTKVIQDLLSHISRSCPSINNFGPQLVEVTPRKKDKKVRFAESLTSTENTKTDSTSNIVSNKRVLHSTGVRLSTSASGSQPSGNTRNDRILQTPSSNSKNKVEAHPRNVKSSLNKRNGTVKVNGSASVQNSKKHDNSDYVCINGDDCMSYDNLCVSNSMNDVKFRATPKKKKSKKEIWKPIGKLFTKMGYIWRPTGQTFTIVGNACPLTRITTTNEVPSRKPIVLESESPKPMVNLEPIKSWGSTKTNVPSSSLNGCRLSKSSSGIVKFGNDQVAKIMGYGDYQIGNVTISRVYYVEGLGHNLFSVGQFCDSNLEVAFRQHTCFIRNLEGVDLLTGSRGDNLYTLSLGNMMASSPICLLSKASKTKSWLWHRRLSHLNFGAINHLARHGLVRGLPKLKFEKDHLCSACALGKSSKKPHKPKSEDTNQEKLYLLHMDLCGPMRVASVNGKKYILVIVDDYSRFTWVKCLRSKDEAPAFIINFLKMIQVRLKETVRRIRTDNGTEFVNQTLREYYEKVGISHETSVARSPQQNGVVERRNRTLIEAARTMLIYAKAPLFLWAKAVATACYTQNRSMIHHHHGKTPYELLHDEPLDISYLHVFGALYYPTNDCENLGKRINETIHVDFDELTAMSSEHNSSGLVLNPPPLTPFVLPSRSDWDLLFQPMFDESLNPPPYVDLQAPEVIAPIPEVVAPEYAVLTGSPSSTIVDQDAPSPSKSHTTKETQTPIISHNVEEDNHDIEVAHMGNDPYFGIPIPEVASDQSSSSDVIHTIVPPDHHISEPNSKWTKDHPLENIIVEPKNYKDALTQACWIEAMQEELHEFEHLEVWELVPLPDKALVITLNNLREEVYVSQPNRFVDPDKPNYVYKLKKALYGLKQALHTWYDMLSSFLISNDFSKGSVDPTMFIRKEGKELLLVQIYVDDVIFAASTPELLPGAAPVARAPYRLAPSEMKELADQLQELSDKGFIRPSSSPWGAPVLFVKKKDGSLRMCIDYRELNKLTVKNRYPLPRIDDLFDQLQGSSVYSKIDLRSGYHQLRVREEDISKTAFRTRYGHYEFQVMPFGLTNAPAVFMDLMNRVCKPYLDKFVIVFIDDILIYSKNKQEHEEHLKIILELLKKEELYAKFSKCEFWIPKVQFLGHVIDNKGIHVDPAKIESVKDWASPKTPTEIRQFLGLAGYYRRFIEGFSKIAKPMTKLTQKKVKFEWGDKQEAAFQLLKQKLCSAPILALPEGSEDFIVYCDASKKGLGAVLMQREKVISYASRQLKIHEKNYTTHDLELGAVVFALKIWRHYLYGTKCTVFTDHKSLQHILNQKELNMRQRRWLELLSDYDCDIRYHPGKANVVADALSRKEREPPLRVRALVMTISLDLPKQILNAQTEARKPENIKSEDVGGMLVKNAKFPEAIRTEMLEPRTDGTLCLNGKSWLPCYGDLWTVIMHESHKSKYSIHPGFEKMYQDVKKLYWWPNMKADIATYVSKCLTYAKVKAKHQRQSGLLVQPEIPQWKWDNITKDFVTKLPKSSQGFSILDKFQFLDKTFYEPNGPLEKLARMYLKEVVTRHGIPVSIICDRDPRFASNFWRSLQKALGTSLDMSTAYHPQTDGQSERTIQTLEDMLRACVIDFGNENVVRLFVQEMTEKIIQVKQRMQAVRDRQKSYADLKRKPMEFEVGDKVMLKVSPWKGVVRFGKRGKLNPRFVGPFKVIKRVGDVAYKLELPEELSRVHNTFHVSNLKKCHADEPLAVPLDGLHFDDKLQFVEEPIEITDREVKQLKRSRIPLVKVRWNSKRGPEFTWEGEDQFQKKHPHLFSKTGPSSRVPDAPDYDSDDDISWKSSEYDQDEDKNEGDEAQTESEDDGDDFIHPKLTTHDDEITHEEETNEDDTFNPIVHTPSHVSSSDDEDSDNEVEGVDVKGKKLDEDATYVEDQGNEGVRDTNANLEIRDDVKADVVLPQVQATQEIEDTHVTLTSVNPDGQQQSSSVSSGFVSNMLNPNQDTGVDAIFGHNAEATSLVDIPVIAIAESSFFAPTNHPPTSTPLFTQLQQLPILTPATTPSSSLQNLPNFGLLFGFDNRLKALEDSFLEFKQTNQYAEALSSILGIIDQYLENKMKEAVDVAEAKTSHAVAANLSELKLKKILIDKMEANKSISRSDIQRHLYKALVDAYEADKILLDTYGDTVTLKRPRDRANDDQEPSTGTNRGSKRRRSGKEPESTSAPREKTTTTAGKTTTGSKTHKQSASQSALVEETMQSTDVFEAPAHQEFETGVHDEQPEEEVHPLPDWFQQPKRLPSPDRAWNKSVPADHESVQPWLSNLARRQDPRESFDELTDTTFDFSAFVMNRLNVTTLTPELLAGPTFELMKGTCKSLTELEYLCEEGKKRRQFYTFAATRESARDVYLKRRIIAVTKVEIVQWKNYKHLDWITVCRDDDILYKFKECDFHRLRIQDIEDMLLLLVQGKLTNLNVEERIAFNVSLRMFTRSVVIQRHVEDLQLGVESYQKKLNLIKPNTYRSNLRRRDAYTPYSDPRGFIYENKDKKNRLMCIDELHKFSDGTLDDVRIALNDRLKGIRMEYLPQTF</sequence>
<keyword evidence="4" id="KW-0540">Nuclease</keyword>
<keyword evidence="15" id="KW-0175">Coiled coil</keyword>
<evidence type="ECO:0000256" key="8">
    <source>
        <dbReference type="ARBA" id="ARBA00022801"/>
    </source>
</evidence>
<proteinExistence type="predicted"/>
<feature type="region of interest" description="Disordered" evidence="16">
    <location>
        <begin position="976"/>
        <end position="1069"/>
    </location>
</feature>
<dbReference type="Pfam" id="PF13976">
    <property type="entry name" value="gag_pre-integrs"/>
    <property type="match status" value="1"/>
</dbReference>
<dbReference type="Pfam" id="PF17921">
    <property type="entry name" value="Integrase_H2C2"/>
    <property type="match status" value="1"/>
</dbReference>
<dbReference type="Pfam" id="PF00665">
    <property type="entry name" value="rve"/>
    <property type="match status" value="1"/>
</dbReference>
<accession>A0ABQ5GVV3</accession>
<feature type="domain" description="Integrase catalytic" evidence="18">
    <location>
        <begin position="2427"/>
        <end position="2602"/>
    </location>
</feature>
<feature type="compositionally biased region" description="Acidic residues" evidence="16">
    <location>
        <begin position="2799"/>
        <end position="2810"/>
    </location>
</feature>
<dbReference type="Pfam" id="PF17917">
    <property type="entry name" value="RT_RNaseH"/>
    <property type="match status" value="1"/>
</dbReference>
<evidence type="ECO:0000313" key="19">
    <source>
        <dbReference type="EMBL" id="GJT79346.1"/>
    </source>
</evidence>
<dbReference type="InterPro" id="IPR000477">
    <property type="entry name" value="RT_dom"/>
</dbReference>
<feature type="compositionally biased region" description="Basic and acidic residues" evidence="16">
    <location>
        <begin position="2786"/>
        <end position="2798"/>
    </location>
</feature>
<evidence type="ECO:0000256" key="11">
    <source>
        <dbReference type="ARBA" id="ARBA00022918"/>
    </source>
</evidence>
<dbReference type="Pfam" id="PF14223">
    <property type="entry name" value="Retrotran_gag_2"/>
    <property type="match status" value="1"/>
</dbReference>
<feature type="compositionally biased region" description="Polar residues" evidence="16">
    <location>
        <begin position="1004"/>
        <end position="1033"/>
    </location>
</feature>
<evidence type="ECO:0000256" key="7">
    <source>
        <dbReference type="ARBA" id="ARBA00022759"/>
    </source>
</evidence>
<feature type="compositionally biased region" description="Acidic residues" evidence="16">
    <location>
        <begin position="2824"/>
        <end position="2835"/>
    </location>
</feature>
<keyword evidence="7" id="KW-0255">Endonuclease</keyword>
<dbReference type="SUPFAM" id="SSF56672">
    <property type="entry name" value="DNA/RNA polymerases"/>
    <property type="match status" value="1"/>
</dbReference>
<dbReference type="Pfam" id="PF00078">
    <property type="entry name" value="RVT_1"/>
    <property type="match status" value="1"/>
</dbReference>
<evidence type="ECO:0000256" key="14">
    <source>
        <dbReference type="ARBA" id="ARBA00023172"/>
    </source>
</evidence>
<organism evidence="19 20">
    <name type="scientific">Tanacetum coccineum</name>
    <dbReference type="NCBI Taxonomy" id="301880"/>
    <lineage>
        <taxon>Eukaryota</taxon>
        <taxon>Viridiplantae</taxon>
        <taxon>Streptophyta</taxon>
        <taxon>Embryophyta</taxon>
        <taxon>Tracheophyta</taxon>
        <taxon>Spermatophyta</taxon>
        <taxon>Magnoliopsida</taxon>
        <taxon>eudicotyledons</taxon>
        <taxon>Gunneridae</taxon>
        <taxon>Pentapetalae</taxon>
        <taxon>asterids</taxon>
        <taxon>campanulids</taxon>
        <taxon>Asterales</taxon>
        <taxon>Asteraceae</taxon>
        <taxon>Asteroideae</taxon>
        <taxon>Anthemideae</taxon>
        <taxon>Anthemidinae</taxon>
        <taxon>Tanacetum</taxon>
    </lineage>
</organism>
<evidence type="ECO:0000256" key="9">
    <source>
        <dbReference type="ARBA" id="ARBA00022842"/>
    </source>
</evidence>
<dbReference type="PROSITE" id="PS50878">
    <property type="entry name" value="RT_POL"/>
    <property type="match status" value="1"/>
</dbReference>
<keyword evidence="14" id="KW-0233">DNA recombination</keyword>
<evidence type="ECO:0000256" key="2">
    <source>
        <dbReference type="ARBA" id="ARBA00022679"/>
    </source>
</evidence>
<evidence type="ECO:0000259" key="18">
    <source>
        <dbReference type="PROSITE" id="PS50994"/>
    </source>
</evidence>
<feature type="compositionally biased region" description="Basic and acidic residues" evidence="16">
    <location>
        <begin position="3191"/>
        <end position="3202"/>
    </location>
</feature>